<accession>A0A8H4LD09</accession>
<evidence type="ECO:0000256" key="2">
    <source>
        <dbReference type="SAM" id="MobiDB-lite"/>
    </source>
</evidence>
<feature type="coiled-coil region" evidence="1">
    <location>
        <begin position="177"/>
        <end position="204"/>
    </location>
</feature>
<feature type="region of interest" description="Disordered" evidence="2">
    <location>
        <begin position="1"/>
        <end position="21"/>
    </location>
</feature>
<gene>
    <name evidence="3" type="ORF">FALBO_5978</name>
</gene>
<organism evidence="3 4">
    <name type="scientific">Fusarium albosuccineum</name>
    <dbReference type="NCBI Taxonomy" id="1237068"/>
    <lineage>
        <taxon>Eukaryota</taxon>
        <taxon>Fungi</taxon>
        <taxon>Dikarya</taxon>
        <taxon>Ascomycota</taxon>
        <taxon>Pezizomycotina</taxon>
        <taxon>Sordariomycetes</taxon>
        <taxon>Hypocreomycetidae</taxon>
        <taxon>Hypocreales</taxon>
        <taxon>Nectriaceae</taxon>
        <taxon>Fusarium</taxon>
        <taxon>Fusarium decemcellulare species complex</taxon>
    </lineage>
</organism>
<reference evidence="3 4" key="1">
    <citation type="submission" date="2020-01" db="EMBL/GenBank/DDBJ databases">
        <title>Identification and distribution of gene clusters putatively required for synthesis of sphingolipid metabolism inhibitors in phylogenetically diverse species of the filamentous fungus Fusarium.</title>
        <authorList>
            <person name="Kim H.-S."/>
            <person name="Busman M."/>
            <person name="Brown D.W."/>
            <person name="Divon H."/>
            <person name="Uhlig S."/>
            <person name="Proctor R.H."/>
        </authorList>
    </citation>
    <scope>NUCLEOTIDE SEQUENCE [LARGE SCALE GENOMIC DNA]</scope>
    <source>
        <strain evidence="3 4">NRRL 20459</strain>
    </source>
</reference>
<evidence type="ECO:0000313" key="3">
    <source>
        <dbReference type="EMBL" id="KAF4467152.1"/>
    </source>
</evidence>
<feature type="compositionally biased region" description="Low complexity" evidence="2">
    <location>
        <begin position="1"/>
        <end position="14"/>
    </location>
</feature>
<evidence type="ECO:0000313" key="4">
    <source>
        <dbReference type="Proteomes" id="UP000554235"/>
    </source>
</evidence>
<evidence type="ECO:0000256" key="1">
    <source>
        <dbReference type="SAM" id="Coils"/>
    </source>
</evidence>
<comment type="caution">
    <text evidence="3">The sequence shown here is derived from an EMBL/GenBank/DDBJ whole genome shotgun (WGS) entry which is preliminary data.</text>
</comment>
<proteinExistence type="predicted"/>
<protein>
    <submittedName>
        <fullName evidence="3">Uncharacterized protein</fullName>
    </submittedName>
</protein>
<name>A0A8H4LD09_9HYPO</name>
<dbReference type="OrthoDB" id="5187726at2759"/>
<dbReference type="Proteomes" id="UP000554235">
    <property type="component" value="Unassembled WGS sequence"/>
</dbReference>
<keyword evidence="1" id="KW-0175">Coiled coil</keyword>
<keyword evidence="4" id="KW-1185">Reference proteome</keyword>
<sequence>MNSSQSPQSTSSSRGSDEKSVLVQRCRERLVAHIGEWNARGSSTVIDTGEEERTGIRVGTAGVRLKTTQTDLYTWFYTAKAAPLFSVELGDHDVATYQELIREVGQSFFASTTAPTEHQFGQNESGLPPHRPVLSLTHVPSRGFERMTEEEKLAGASHIDECEPYAEISAAAGTTSQENLEDLVEELRRENEFLAQLARDRREDGSYHRALLYRCFEAMGQVESPVKEIQEEYMRTVDMSMFPNDEWEIFR</sequence>
<dbReference type="AlphaFoldDB" id="A0A8H4LD09"/>
<dbReference type="EMBL" id="JAADYS010000777">
    <property type="protein sequence ID" value="KAF4467152.1"/>
    <property type="molecule type" value="Genomic_DNA"/>
</dbReference>